<evidence type="ECO:0008006" key="4">
    <source>
        <dbReference type="Google" id="ProtNLM"/>
    </source>
</evidence>
<keyword evidence="1" id="KW-0472">Membrane</keyword>
<keyword evidence="1" id="KW-1133">Transmembrane helix</keyword>
<evidence type="ECO:0000313" key="3">
    <source>
        <dbReference type="Proteomes" id="UP000000644"/>
    </source>
</evidence>
<dbReference type="EMBL" id="CP000533">
    <property type="protein sequence ID" value="ABM40147.1"/>
    <property type="molecule type" value="Genomic_DNA"/>
</dbReference>
<reference evidence="3" key="1">
    <citation type="journal article" date="2009" name="Environ. Microbiol.">
        <title>The genome of Polaromonas naphthalenivorans strain CJ2, isolated from coal tar-contaminated sediment, reveals physiological and metabolic versatility and evolution through extensive horizontal gene transfer.</title>
        <authorList>
            <person name="Yagi J.M."/>
            <person name="Sims D."/>
            <person name="Brettin T."/>
            <person name="Bruce D."/>
            <person name="Madsen E.L."/>
        </authorList>
    </citation>
    <scope>NUCLEOTIDE SEQUENCE [LARGE SCALE GENOMIC DNA]</scope>
    <source>
        <strain evidence="3">CJ2</strain>
        <plasmid evidence="3">Plasmid pPNAP04</plasmid>
    </source>
</reference>
<name>A1VWW9_POLNA</name>
<organism evidence="2 3">
    <name type="scientific">Polaromonas naphthalenivorans (strain CJ2)</name>
    <dbReference type="NCBI Taxonomy" id="365044"/>
    <lineage>
        <taxon>Bacteria</taxon>
        <taxon>Pseudomonadati</taxon>
        <taxon>Pseudomonadota</taxon>
        <taxon>Betaproteobacteria</taxon>
        <taxon>Burkholderiales</taxon>
        <taxon>Comamonadaceae</taxon>
        <taxon>Polaromonas</taxon>
    </lineage>
</organism>
<proteinExistence type="predicted"/>
<sequence length="191" mass="21340">MPIRLSRGFAGYPTLCWLNSPSTRHETVRPGRQWLLSQSPRRIHVRPSMHIRRFLFRLIAYAWAAPNTLLGLAAGLVMLCLGGRLRFVAGVAEFHGGWLGRIVARLPEQVGFGAMTLGHAIVGIDQSTLCVLRAHEHAHVRQYEQWGLFFLPAYALSSLWQVVNGRSAHASNFFERQACAISSQAPSENKL</sequence>
<evidence type="ECO:0000313" key="2">
    <source>
        <dbReference type="EMBL" id="ABM40147.1"/>
    </source>
</evidence>
<accession>A1VWW9</accession>
<dbReference type="AlphaFoldDB" id="A1VWW9"/>
<keyword evidence="3" id="KW-1185">Reference proteome</keyword>
<gene>
    <name evidence="2" type="ordered locus">Pnap_4736</name>
</gene>
<geneLocation type="plasmid" evidence="2 3">
    <name>pPNAP04</name>
</geneLocation>
<dbReference type="HOGENOM" id="CLU_122371_0_0_4"/>
<feature type="transmembrane region" description="Helical" evidence="1">
    <location>
        <begin position="54"/>
        <end position="79"/>
    </location>
</feature>
<dbReference type="KEGG" id="pna:Pnap_4736"/>
<protein>
    <recommendedName>
        <fullName evidence="4">Signal peptide prediction</fullName>
    </recommendedName>
</protein>
<dbReference type="Proteomes" id="UP000000644">
    <property type="component" value="Plasmid pPNAP04"/>
</dbReference>
<keyword evidence="1" id="KW-0812">Transmembrane</keyword>
<evidence type="ECO:0000256" key="1">
    <source>
        <dbReference type="SAM" id="Phobius"/>
    </source>
</evidence>
<keyword evidence="2" id="KW-0614">Plasmid</keyword>